<accession>A0ABW2ZVN4</accession>
<sequence>MEIKSLKQLREADERTQRFTPGGLGLDRILTPESAAQFQQELVAGLDLAPDVAAGTRQSFDRLRTIYAYGVLCYDIFTIVDGHALLVIEQALRDRFLELRLWTRRRPMA</sequence>
<reference evidence="3" key="1">
    <citation type="journal article" date="2019" name="Int. J. Syst. Evol. Microbiol.">
        <title>The Global Catalogue of Microorganisms (GCM) 10K type strain sequencing project: providing services to taxonomists for standard genome sequencing and annotation.</title>
        <authorList>
            <consortium name="The Broad Institute Genomics Platform"/>
            <consortium name="The Broad Institute Genome Sequencing Center for Infectious Disease"/>
            <person name="Wu L."/>
            <person name="Ma J."/>
        </authorList>
    </citation>
    <scope>NUCLEOTIDE SEQUENCE [LARGE SCALE GENOMIC DNA]</scope>
    <source>
        <strain evidence="3">JCM 32148</strain>
    </source>
</reference>
<gene>
    <name evidence="2" type="ORF">ACFQZ8_00215</name>
</gene>
<feature type="transmembrane region" description="Helical" evidence="1">
    <location>
        <begin position="66"/>
        <end position="88"/>
    </location>
</feature>
<proteinExistence type="predicted"/>
<evidence type="ECO:0000256" key="1">
    <source>
        <dbReference type="SAM" id="Phobius"/>
    </source>
</evidence>
<keyword evidence="3" id="KW-1185">Reference proteome</keyword>
<protein>
    <submittedName>
        <fullName evidence="2">Uncharacterized protein</fullName>
    </submittedName>
</protein>
<keyword evidence="1" id="KW-0472">Membrane</keyword>
<dbReference type="Proteomes" id="UP001597053">
    <property type="component" value="Unassembled WGS sequence"/>
</dbReference>
<name>A0ABW2ZVN4_9ACTN</name>
<evidence type="ECO:0000313" key="2">
    <source>
        <dbReference type="EMBL" id="MFD0782356.1"/>
    </source>
</evidence>
<evidence type="ECO:0000313" key="3">
    <source>
        <dbReference type="Proteomes" id="UP001597053"/>
    </source>
</evidence>
<organism evidence="2 3">
    <name type="scientific">Micromonospora azadirachtae</name>
    <dbReference type="NCBI Taxonomy" id="1970735"/>
    <lineage>
        <taxon>Bacteria</taxon>
        <taxon>Bacillati</taxon>
        <taxon>Actinomycetota</taxon>
        <taxon>Actinomycetes</taxon>
        <taxon>Micromonosporales</taxon>
        <taxon>Micromonosporaceae</taxon>
        <taxon>Micromonospora</taxon>
    </lineage>
</organism>
<keyword evidence="1" id="KW-1133">Transmembrane helix</keyword>
<comment type="caution">
    <text evidence="2">The sequence shown here is derived from an EMBL/GenBank/DDBJ whole genome shotgun (WGS) entry which is preliminary data.</text>
</comment>
<keyword evidence="1" id="KW-0812">Transmembrane</keyword>
<dbReference type="EMBL" id="JBHTHM010000001">
    <property type="protein sequence ID" value="MFD0782356.1"/>
    <property type="molecule type" value="Genomic_DNA"/>
</dbReference>